<feature type="domain" description="SCP" evidence="2">
    <location>
        <begin position="60"/>
        <end position="173"/>
    </location>
</feature>
<proteinExistence type="predicted"/>
<feature type="signal peptide" evidence="1">
    <location>
        <begin position="1"/>
        <end position="18"/>
    </location>
</feature>
<dbReference type="AlphaFoldDB" id="A0A2G8JQW0"/>
<dbReference type="InterPro" id="IPR035940">
    <property type="entry name" value="CAP_sf"/>
</dbReference>
<dbReference type="PANTHER" id="PTHR10334">
    <property type="entry name" value="CYSTEINE-RICH SECRETORY PROTEIN-RELATED"/>
    <property type="match status" value="1"/>
</dbReference>
<dbReference type="SUPFAM" id="SSF55797">
    <property type="entry name" value="PR-1-like"/>
    <property type="match status" value="1"/>
</dbReference>
<dbReference type="Proteomes" id="UP000230750">
    <property type="component" value="Unassembled WGS sequence"/>
</dbReference>
<dbReference type="Gene3D" id="3.40.33.10">
    <property type="entry name" value="CAP"/>
    <property type="match status" value="1"/>
</dbReference>
<dbReference type="OrthoDB" id="674273at2759"/>
<reference evidence="3 4" key="1">
    <citation type="journal article" date="2017" name="PLoS Biol.">
        <title>The sea cucumber genome provides insights into morphological evolution and visceral regeneration.</title>
        <authorList>
            <person name="Zhang X."/>
            <person name="Sun L."/>
            <person name="Yuan J."/>
            <person name="Sun Y."/>
            <person name="Gao Y."/>
            <person name="Zhang L."/>
            <person name="Li S."/>
            <person name="Dai H."/>
            <person name="Hamel J.F."/>
            <person name="Liu C."/>
            <person name="Yu Y."/>
            <person name="Liu S."/>
            <person name="Lin W."/>
            <person name="Guo K."/>
            <person name="Jin S."/>
            <person name="Xu P."/>
            <person name="Storey K.B."/>
            <person name="Huan P."/>
            <person name="Zhang T."/>
            <person name="Zhou Y."/>
            <person name="Zhang J."/>
            <person name="Lin C."/>
            <person name="Li X."/>
            <person name="Xing L."/>
            <person name="Huo D."/>
            <person name="Sun M."/>
            <person name="Wang L."/>
            <person name="Mercier A."/>
            <person name="Li F."/>
            <person name="Yang H."/>
            <person name="Xiang J."/>
        </authorList>
    </citation>
    <scope>NUCLEOTIDE SEQUENCE [LARGE SCALE GENOMIC DNA]</scope>
    <source>
        <strain evidence="3">Shaxun</strain>
        <tissue evidence="3">Muscle</tissue>
    </source>
</reference>
<feature type="chain" id="PRO_5013956792" description="SCP domain-containing protein" evidence="1">
    <location>
        <begin position="19"/>
        <end position="173"/>
    </location>
</feature>
<evidence type="ECO:0000256" key="1">
    <source>
        <dbReference type="SAM" id="SignalP"/>
    </source>
</evidence>
<dbReference type="SMART" id="SM00198">
    <property type="entry name" value="SCP"/>
    <property type="match status" value="1"/>
</dbReference>
<dbReference type="InterPro" id="IPR001283">
    <property type="entry name" value="CRISP-related"/>
</dbReference>
<keyword evidence="4" id="KW-1185">Reference proteome</keyword>
<dbReference type="Pfam" id="PF00188">
    <property type="entry name" value="CAP"/>
    <property type="match status" value="1"/>
</dbReference>
<organism evidence="3 4">
    <name type="scientific">Stichopus japonicus</name>
    <name type="common">Sea cucumber</name>
    <dbReference type="NCBI Taxonomy" id="307972"/>
    <lineage>
        <taxon>Eukaryota</taxon>
        <taxon>Metazoa</taxon>
        <taxon>Echinodermata</taxon>
        <taxon>Eleutherozoa</taxon>
        <taxon>Echinozoa</taxon>
        <taxon>Holothuroidea</taxon>
        <taxon>Aspidochirotacea</taxon>
        <taxon>Aspidochirotida</taxon>
        <taxon>Stichopodidae</taxon>
        <taxon>Apostichopus</taxon>
    </lineage>
</organism>
<dbReference type="PRINTS" id="PR00837">
    <property type="entry name" value="V5TPXLIKE"/>
</dbReference>
<dbReference type="STRING" id="307972.A0A2G8JQW0"/>
<protein>
    <recommendedName>
        <fullName evidence="2">SCP domain-containing protein</fullName>
    </recommendedName>
</protein>
<keyword evidence="1" id="KW-0732">Signal</keyword>
<name>A0A2G8JQW0_STIJA</name>
<evidence type="ECO:0000313" key="4">
    <source>
        <dbReference type="Proteomes" id="UP000230750"/>
    </source>
</evidence>
<evidence type="ECO:0000313" key="3">
    <source>
        <dbReference type="EMBL" id="PIK38157.1"/>
    </source>
</evidence>
<dbReference type="EMBL" id="MRZV01001396">
    <property type="protein sequence ID" value="PIK38157.1"/>
    <property type="molecule type" value="Genomic_DNA"/>
</dbReference>
<accession>A0A2G8JQW0</accession>
<comment type="caution">
    <text evidence="3">The sequence shown here is derived from an EMBL/GenBank/DDBJ whole genome shotgun (WGS) entry which is preliminary data.</text>
</comment>
<sequence>MRRLLSVIFAIILSAANGQDEGNHDPNEPLVSHASFYNMTPYMADMQPLGIRVGETLLPSDRTDTLDRHNSLRGNANPQSSDMEYMSWDNELAYMAQVWAEGCRFVHGNPPNVSPYTQIGQNIWAFTGNRDNPRSPADATQDWYDEVYDYSYDSNTCASGKVCGHYTQVSNVS</sequence>
<dbReference type="InterPro" id="IPR014044">
    <property type="entry name" value="CAP_dom"/>
</dbReference>
<evidence type="ECO:0000259" key="2">
    <source>
        <dbReference type="SMART" id="SM00198"/>
    </source>
</evidence>
<gene>
    <name evidence="3" type="ORF">BSL78_25009</name>
</gene>